<dbReference type="EMBL" id="JAHXZJ010001119">
    <property type="protein sequence ID" value="KAH0555297.1"/>
    <property type="molecule type" value="Genomic_DNA"/>
</dbReference>
<reference evidence="1 2" key="1">
    <citation type="journal article" date="2021" name="J. Hered.">
        <title>A chromosome-level genome assembly of the parasitoid wasp, Cotesia glomerata (Hymenoptera: Braconidae).</title>
        <authorList>
            <person name="Pinto B.J."/>
            <person name="Weis J.J."/>
            <person name="Gamble T."/>
            <person name="Ode P.J."/>
            <person name="Paul R."/>
            <person name="Zaspel J.M."/>
        </authorList>
    </citation>
    <scope>NUCLEOTIDE SEQUENCE [LARGE SCALE GENOMIC DNA]</scope>
    <source>
        <strain evidence="1">CgM1</strain>
    </source>
</reference>
<comment type="caution">
    <text evidence="1">The sequence shown here is derived from an EMBL/GenBank/DDBJ whole genome shotgun (WGS) entry which is preliminary data.</text>
</comment>
<protein>
    <submittedName>
        <fullName evidence="1">Uncharacterized protein</fullName>
    </submittedName>
</protein>
<organism evidence="1 2">
    <name type="scientific">Cotesia glomerata</name>
    <name type="common">Lepidopteran parasitic wasp</name>
    <name type="synonym">Apanteles glomeratus</name>
    <dbReference type="NCBI Taxonomy" id="32391"/>
    <lineage>
        <taxon>Eukaryota</taxon>
        <taxon>Metazoa</taxon>
        <taxon>Ecdysozoa</taxon>
        <taxon>Arthropoda</taxon>
        <taxon>Hexapoda</taxon>
        <taxon>Insecta</taxon>
        <taxon>Pterygota</taxon>
        <taxon>Neoptera</taxon>
        <taxon>Endopterygota</taxon>
        <taxon>Hymenoptera</taxon>
        <taxon>Apocrita</taxon>
        <taxon>Ichneumonoidea</taxon>
        <taxon>Braconidae</taxon>
        <taxon>Microgastrinae</taxon>
        <taxon>Cotesia</taxon>
    </lineage>
</organism>
<evidence type="ECO:0000313" key="1">
    <source>
        <dbReference type="EMBL" id="KAH0555297.1"/>
    </source>
</evidence>
<dbReference type="Proteomes" id="UP000826195">
    <property type="component" value="Unassembled WGS sequence"/>
</dbReference>
<dbReference type="AlphaFoldDB" id="A0AAV7IQ62"/>
<proteinExistence type="predicted"/>
<accession>A0AAV7IQ62</accession>
<name>A0AAV7IQ62_COTGL</name>
<sequence>MDIKKFELIVADNIPQGVFIKDQNDQVIENIGISGNGQFIYNIQYVVFENILSLRQHHNYQTVPCMSSITDALQTISEELKLQADNAAADNNLKEMFNIFLNLLNDLIKEITSSYNLSI</sequence>
<gene>
    <name evidence="1" type="ORF">KQX54_017446</name>
</gene>
<evidence type="ECO:0000313" key="2">
    <source>
        <dbReference type="Proteomes" id="UP000826195"/>
    </source>
</evidence>
<keyword evidence="2" id="KW-1185">Reference proteome</keyword>